<proteinExistence type="predicted"/>
<dbReference type="PROSITE" id="PS51294">
    <property type="entry name" value="HTH_MYB"/>
    <property type="match status" value="1"/>
</dbReference>
<dbReference type="Proteomes" id="UP001187192">
    <property type="component" value="Unassembled WGS sequence"/>
</dbReference>
<dbReference type="SUPFAM" id="SSF46689">
    <property type="entry name" value="Homeodomain-like"/>
    <property type="match status" value="1"/>
</dbReference>
<protein>
    <submittedName>
        <fullName evidence="5">Uncharacterized protein</fullName>
    </submittedName>
</protein>
<dbReference type="Pfam" id="PF00249">
    <property type="entry name" value="Myb_DNA-binding"/>
    <property type="match status" value="1"/>
</dbReference>
<evidence type="ECO:0000256" key="1">
    <source>
        <dbReference type="ARBA" id="ARBA00004123"/>
    </source>
</evidence>
<feature type="domain" description="HTH myb-type" evidence="4">
    <location>
        <begin position="8"/>
        <end position="44"/>
    </location>
</feature>
<evidence type="ECO:0000256" key="2">
    <source>
        <dbReference type="ARBA" id="ARBA00023242"/>
    </source>
</evidence>
<dbReference type="Gene3D" id="1.10.10.60">
    <property type="entry name" value="Homeodomain-like"/>
    <property type="match status" value="1"/>
</dbReference>
<keyword evidence="6" id="KW-1185">Reference proteome</keyword>
<feature type="domain" description="Myb-like" evidence="3">
    <location>
        <begin position="8"/>
        <end position="40"/>
    </location>
</feature>
<comment type="subcellular location">
    <subcellularLocation>
        <location evidence="1">Nucleus</location>
    </subcellularLocation>
</comment>
<gene>
    <name evidence="5" type="ORF">TIFTF001_029048</name>
</gene>
<dbReference type="CDD" id="cd00167">
    <property type="entry name" value="SANT"/>
    <property type="match status" value="1"/>
</dbReference>
<evidence type="ECO:0000313" key="5">
    <source>
        <dbReference type="EMBL" id="GMN59951.1"/>
    </source>
</evidence>
<keyword evidence="2" id="KW-0539">Nucleus</keyword>
<accession>A0AA88DR28</accession>
<evidence type="ECO:0000313" key="6">
    <source>
        <dbReference type="Proteomes" id="UP001187192"/>
    </source>
</evidence>
<comment type="caution">
    <text evidence="5">The sequence shown here is derived from an EMBL/GenBank/DDBJ whole genome shotgun (WGS) entry which is preliminary data.</text>
</comment>
<dbReference type="InterPro" id="IPR017930">
    <property type="entry name" value="Myb_dom"/>
</dbReference>
<dbReference type="InterPro" id="IPR001005">
    <property type="entry name" value="SANT/Myb"/>
</dbReference>
<name>A0AA88DR28_FICCA</name>
<dbReference type="GO" id="GO:0005634">
    <property type="term" value="C:nucleus"/>
    <property type="evidence" value="ECO:0007669"/>
    <property type="project" value="UniProtKB-SubCell"/>
</dbReference>
<evidence type="ECO:0000259" key="4">
    <source>
        <dbReference type="PROSITE" id="PS51294"/>
    </source>
</evidence>
<dbReference type="PROSITE" id="PS50090">
    <property type="entry name" value="MYB_LIKE"/>
    <property type="match status" value="1"/>
</dbReference>
<dbReference type="EMBL" id="BTGU01000093">
    <property type="protein sequence ID" value="GMN59951.1"/>
    <property type="molecule type" value="Genomic_DNA"/>
</dbReference>
<dbReference type="InterPro" id="IPR009057">
    <property type="entry name" value="Homeodomain-like_sf"/>
</dbReference>
<reference evidence="5" key="1">
    <citation type="submission" date="2023-07" db="EMBL/GenBank/DDBJ databases">
        <title>draft genome sequence of fig (Ficus carica).</title>
        <authorList>
            <person name="Takahashi T."/>
            <person name="Nishimura K."/>
        </authorList>
    </citation>
    <scope>NUCLEOTIDE SEQUENCE</scope>
</reference>
<dbReference type="AlphaFoldDB" id="A0AA88DR28"/>
<sequence length="65" mass="7522">MEEKQREKKQAKKHLWKPEEDLILKKYVETHGEGNWATVSLQSGSLLITLPANYFSLVCSEFSPE</sequence>
<evidence type="ECO:0000259" key="3">
    <source>
        <dbReference type="PROSITE" id="PS50090"/>
    </source>
</evidence>
<organism evidence="5 6">
    <name type="scientific">Ficus carica</name>
    <name type="common">Common fig</name>
    <dbReference type="NCBI Taxonomy" id="3494"/>
    <lineage>
        <taxon>Eukaryota</taxon>
        <taxon>Viridiplantae</taxon>
        <taxon>Streptophyta</taxon>
        <taxon>Embryophyta</taxon>
        <taxon>Tracheophyta</taxon>
        <taxon>Spermatophyta</taxon>
        <taxon>Magnoliopsida</taxon>
        <taxon>eudicotyledons</taxon>
        <taxon>Gunneridae</taxon>
        <taxon>Pentapetalae</taxon>
        <taxon>rosids</taxon>
        <taxon>fabids</taxon>
        <taxon>Rosales</taxon>
        <taxon>Moraceae</taxon>
        <taxon>Ficeae</taxon>
        <taxon>Ficus</taxon>
    </lineage>
</organism>